<dbReference type="EMBL" id="JAHWGI010000307">
    <property type="protein sequence ID" value="KAK3913021.1"/>
    <property type="molecule type" value="Genomic_DNA"/>
</dbReference>
<proteinExistence type="predicted"/>
<feature type="compositionally biased region" description="Low complexity" evidence="1">
    <location>
        <begin position="201"/>
        <end position="220"/>
    </location>
</feature>
<feature type="compositionally biased region" description="Low complexity" evidence="1">
    <location>
        <begin position="338"/>
        <end position="354"/>
    </location>
</feature>
<evidence type="ECO:0000313" key="3">
    <source>
        <dbReference type="EMBL" id="KAK3913021.1"/>
    </source>
</evidence>
<sequence length="392" mass="43242">MKTIVVVLAVLAVAVAGPAPEPQPQPQPQPPAATSAQQTQQGGGASAVGDQESQASETVSKRGAARLTPVSGNSIVDNTVSSAPPQSLQPQLTTYSGSQQLQQPQLTSYSSQQQQQQQQPQSQQQQLQQPLYAPHPYSFVAPQHQPSFFQYQPALPALPPLLHSKYHAPSKQHVLQYVPQPYFQVPQYQAPLMYLIPQPQPQQQAQPHHAQPSAAGQPEQAAHHHQHHHHQPQHPQQYVMVLSAPAAAAPVAASGFQYFNHPLLAQQPQQLITFYAGPQQGQVAQPQLHHLQLTQQQLQPQVHHQPQQSRFYPEQQQLVFQSPQPEQQQHDGPPHFVQKQQQQQQQQQQNSQSSPVGLEAPAPPTPASLVGTYGARLQHQPHQHAYKTIIKA</sequence>
<dbReference type="Proteomes" id="UP001219518">
    <property type="component" value="Unassembled WGS sequence"/>
</dbReference>
<dbReference type="AlphaFoldDB" id="A0AAE1H2F8"/>
<feature type="region of interest" description="Disordered" evidence="1">
    <location>
        <begin position="18"/>
        <end position="129"/>
    </location>
</feature>
<feature type="region of interest" description="Disordered" evidence="1">
    <location>
        <begin position="319"/>
        <end position="371"/>
    </location>
</feature>
<gene>
    <name evidence="3" type="ORF">KUF71_022475</name>
</gene>
<evidence type="ECO:0000256" key="1">
    <source>
        <dbReference type="SAM" id="MobiDB-lite"/>
    </source>
</evidence>
<comment type="caution">
    <text evidence="3">The sequence shown here is derived from an EMBL/GenBank/DDBJ whole genome shotgun (WGS) entry which is preliminary data.</text>
</comment>
<feature type="region of interest" description="Disordered" evidence="1">
    <location>
        <begin position="199"/>
        <end position="235"/>
    </location>
</feature>
<feature type="compositionally biased region" description="Pro residues" evidence="1">
    <location>
        <begin position="19"/>
        <end position="31"/>
    </location>
</feature>
<feature type="compositionally biased region" description="Basic residues" evidence="1">
    <location>
        <begin position="223"/>
        <end position="232"/>
    </location>
</feature>
<protein>
    <submittedName>
        <fullName evidence="3">Uncharacterized protein</fullName>
    </submittedName>
</protein>
<evidence type="ECO:0000313" key="4">
    <source>
        <dbReference type="Proteomes" id="UP001219518"/>
    </source>
</evidence>
<reference evidence="3" key="2">
    <citation type="journal article" date="2023" name="BMC Genomics">
        <title>Pest status, molecular evolution, and epigenetic factors derived from the genome assembly of Frankliniella fusca, a thysanopteran phytovirus vector.</title>
        <authorList>
            <person name="Catto M.A."/>
            <person name="Labadie P.E."/>
            <person name="Jacobson A.L."/>
            <person name="Kennedy G.G."/>
            <person name="Srinivasan R."/>
            <person name="Hunt B.G."/>
        </authorList>
    </citation>
    <scope>NUCLEOTIDE SEQUENCE</scope>
    <source>
        <strain evidence="3">PL_HMW_Pooled</strain>
    </source>
</reference>
<reference evidence="3" key="1">
    <citation type="submission" date="2021-07" db="EMBL/GenBank/DDBJ databases">
        <authorList>
            <person name="Catto M.A."/>
            <person name="Jacobson A."/>
            <person name="Kennedy G."/>
            <person name="Labadie P."/>
            <person name="Hunt B.G."/>
            <person name="Srinivasan R."/>
        </authorList>
    </citation>
    <scope>NUCLEOTIDE SEQUENCE</scope>
    <source>
        <strain evidence="3">PL_HMW_Pooled</strain>
        <tissue evidence="3">Head</tissue>
    </source>
</reference>
<keyword evidence="2" id="KW-0732">Signal</keyword>
<evidence type="ECO:0000256" key="2">
    <source>
        <dbReference type="SAM" id="SignalP"/>
    </source>
</evidence>
<keyword evidence="4" id="KW-1185">Reference proteome</keyword>
<feature type="chain" id="PRO_5042245457" evidence="2">
    <location>
        <begin position="17"/>
        <end position="392"/>
    </location>
</feature>
<accession>A0AAE1H2F8</accession>
<name>A0AAE1H2F8_9NEOP</name>
<feature type="compositionally biased region" description="Polar residues" evidence="1">
    <location>
        <begin position="70"/>
        <end position="97"/>
    </location>
</feature>
<feature type="compositionally biased region" description="Low complexity" evidence="1">
    <location>
        <begin position="98"/>
        <end position="129"/>
    </location>
</feature>
<organism evidence="3 4">
    <name type="scientific">Frankliniella fusca</name>
    <dbReference type="NCBI Taxonomy" id="407009"/>
    <lineage>
        <taxon>Eukaryota</taxon>
        <taxon>Metazoa</taxon>
        <taxon>Ecdysozoa</taxon>
        <taxon>Arthropoda</taxon>
        <taxon>Hexapoda</taxon>
        <taxon>Insecta</taxon>
        <taxon>Pterygota</taxon>
        <taxon>Neoptera</taxon>
        <taxon>Paraneoptera</taxon>
        <taxon>Thysanoptera</taxon>
        <taxon>Terebrantia</taxon>
        <taxon>Thripoidea</taxon>
        <taxon>Thripidae</taxon>
        <taxon>Frankliniella</taxon>
    </lineage>
</organism>
<feature type="signal peptide" evidence="2">
    <location>
        <begin position="1"/>
        <end position="16"/>
    </location>
</feature>